<name>A0A2K9EF14_9RHOB</name>
<dbReference type="OrthoDB" id="7851643at2"/>
<evidence type="ECO:0000313" key="1">
    <source>
        <dbReference type="EMBL" id="AUH33558.1"/>
    </source>
</evidence>
<dbReference type="InterPro" id="IPR029044">
    <property type="entry name" value="Nucleotide-diphossugar_trans"/>
</dbReference>
<dbReference type="Proteomes" id="UP000233742">
    <property type="component" value="Chromosome"/>
</dbReference>
<reference evidence="1" key="1">
    <citation type="submission" date="2017-12" db="EMBL/GenBank/DDBJ databases">
        <authorList>
            <person name="Hurst M.R.H."/>
        </authorList>
    </citation>
    <scope>NUCLEOTIDE SEQUENCE [LARGE SCALE GENOMIC DNA]</scope>
    <source>
        <strain evidence="1">BM15</strain>
    </source>
</reference>
<proteinExistence type="predicted"/>
<dbReference type="Gene3D" id="3.90.550.10">
    <property type="entry name" value="Spore Coat Polysaccharide Biosynthesis Protein SpsA, Chain A"/>
    <property type="match status" value="1"/>
</dbReference>
<gene>
    <name evidence="1" type="ORF">CUV01_09305</name>
</gene>
<dbReference type="EMBL" id="CP025408">
    <property type="protein sequence ID" value="AUH33558.1"/>
    <property type="molecule type" value="Genomic_DNA"/>
</dbReference>
<evidence type="ECO:0008006" key="3">
    <source>
        <dbReference type="Google" id="ProtNLM"/>
    </source>
</evidence>
<keyword evidence="2" id="KW-1185">Reference proteome</keyword>
<dbReference type="AlphaFoldDB" id="A0A2K9EF14"/>
<evidence type="ECO:0000313" key="2">
    <source>
        <dbReference type="Proteomes" id="UP000233742"/>
    </source>
</evidence>
<protein>
    <recommendedName>
        <fullName evidence="3">Glycosyltransferase</fullName>
    </recommendedName>
</protein>
<organism evidence="1 2">
    <name type="scientific">Paracoccus tegillarcae</name>
    <dbReference type="NCBI Taxonomy" id="1529068"/>
    <lineage>
        <taxon>Bacteria</taxon>
        <taxon>Pseudomonadati</taxon>
        <taxon>Pseudomonadota</taxon>
        <taxon>Alphaproteobacteria</taxon>
        <taxon>Rhodobacterales</taxon>
        <taxon>Paracoccaceae</taxon>
        <taxon>Paracoccus</taxon>
    </lineage>
</organism>
<dbReference type="KEGG" id="paro:CUV01_09305"/>
<accession>A0A2K9EF14</accession>
<sequence length="266" mass="29835">MSDIDLGLDGLTVCCLSNDREILDLNLRASPVIASGRLQLDVEMDAPSATIGYNRLLERHPTDICILVHHDVYLPDGWDRLLMRRIAEVEAHDPDWAVIAASGIGPDGRHWGPVWSSAFSRVLGGVTAAPQPIQAADELLIVFRADTGLRFDEELPHFHFHGLDIVQTVLAAGKGAYNVPLPLIHNDRFAKMLGDDYRDGYRHMQRKWRDVLPLMSTTVKISWHGLHLRRALRRMKNYSAVGSERASRNDTPPQVYAERCCWSSVG</sequence>
<dbReference type="RefSeq" id="WP_101460227.1">
    <property type="nucleotide sequence ID" value="NZ_CP025408.1"/>
</dbReference>